<dbReference type="AlphaFoldDB" id="A0A4Y9YXM1"/>
<proteinExistence type="predicted"/>
<accession>A0A4Y9YXM1</accession>
<sequence length="347" mass="37970">MSALHPLPSSALPDGIPLAPAPWNTNAEFYIFLARTIPRPTSSDGESFNPNNEPSILQGLPAGSYHSLEEIHPSALQPVPVPGSDGHMQHRGSWPQIVIVRYKDSPVGSYDELMYMAGRFENPVEGTGVESGRITNIYVSSSAGALNGRRNWSTFILTLYALIETRELSSASDTPKHVARFEWIPKPGDPNTTTLRVYHDRDAPLPLSADEPFFVATLTRSRLPAIPVNTARLPFASAIGRALRYVQPPLLRGRYPSDSKGVGAVIKTDDALHGRTSPWLSFLPEYNGWFGVAYIEPVKGEEAFKDLGDGQGFPRCKPIWIGQRFEGMIHLPASEVVGEAGDSDRGK</sequence>
<dbReference type="PANTHER" id="PTHR40518:SF1">
    <property type="entry name" value="ACETOACETATE DECARBOXYLASE"/>
    <property type="match status" value="1"/>
</dbReference>
<evidence type="ECO:0000313" key="2">
    <source>
        <dbReference type="Proteomes" id="UP000298327"/>
    </source>
</evidence>
<dbReference type="EMBL" id="SEOQ01000202">
    <property type="protein sequence ID" value="TFY67012.1"/>
    <property type="molecule type" value="Genomic_DNA"/>
</dbReference>
<name>A0A4Y9YXM1_9AGAM</name>
<comment type="caution">
    <text evidence="1">The sequence shown here is derived from an EMBL/GenBank/DDBJ whole genome shotgun (WGS) entry which is preliminary data.</text>
</comment>
<evidence type="ECO:0000313" key="1">
    <source>
        <dbReference type="EMBL" id="TFY67012.1"/>
    </source>
</evidence>
<keyword evidence="2" id="KW-1185">Reference proteome</keyword>
<reference evidence="1 2" key="1">
    <citation type="submission" date="2019-02" db="EMBL/GenBank/DDBJ databases">
        <title>Genome sequencing of the rare red list fungi Dentipellis fragilis.</title>
        <authorList>
            <person name="Buettner E."/>
            <person name="Kellner H."/>
        </authorList>
    </citation>
    <scope>NUCLEOTIDE SEQUENCE [LARGE SCALE GENOMIC DNA]</scope>
    <source>
        <strain evidence="1 2">DSM 105465</strain>
    </source>
</reference>
<gene>
    <name evidence="1" type="ORF">EVG20_g4090</name>
</gene>
<organism evidence="1 2">
    <name type="scientific">Dentipellis fragilis</name>
    <dbReference type="NCBI Taxonomy" id="205917"/>
    <lineage>
        <taxon>Eukaryota</taxon>
        <taxon>Fungi</taxon>
        <taxon>Dikarya</taxon>
        <taxon>Basidiomycota</taxon>
        <taxon>Agaricomycotina</taxon>
        <taxon>Agaricomycetes</taxon>
        <taxon>Russulales</taxon>
        <taxon>Hericiaceae</taxon>
        <taxon>Dentipellis</taxon>
    </lineage>
</organism>
<dbReference type="Proteomes" id="UP000298327">
    <property type="component" value="Unassembled WGS sequence"/>
</dbReference>
<protein>
    <submittedName>
        <fullName evidence="1">Uncharacterized protein</fullName>
    </submittedName>
</protein>
<dbReference type="PANTHER" id="PTHR40518">
    <property type="entry name" value="ACETOACETATE DECARBOXYLASE"/>
    <property type="match status" value="1"/>
</dbReference>
<dbReference type="OrthoDB" id="9970474at2759"/>